<comment type="caution">
    <text evidence="2">The sequence shown here is derived from an EMBL/GenBank/DDBJ whole genome shotgun (WGS) entry which is preliminary data.</text>
</comment>
<protein>
    <submittedName>
        <fullName evidence="2">Uncharacterized protein</fullName>
    </submittedName>
</protein>
<evidence type="ECO:0000313" key="3">
    <source>
        <dbReference type="Proteomes" id="UP000644147"/>
    </source>
</evidence>
<dbReference type="Proteomes" id="UP000644147">
    <property type="component" value="Unassembled WGS sequence"/>
</dbReference>
<keyword evidence="3" id="KW-1185">Reference proteome</keyword>
<dbReference type="EMBL" id="JAEHFX010000011">
    <property type="protein sequence ID" value="MBK0404770.1"/>
    <property type="molecule type" value="Genomic_DNA"/>
</dbReference>
<organism evidence="2 3">
    <name type="scientific">Adhaeribacter terrigena</name>
    <dbReference type="NCBI Taxonomy" id="2793070"/>
    <lineage>
        <taxon>Bacteria</taxon>
        <taxon>Pseudomonadati</taxon>
        <taxon>Bacteroidota</taxon>
        <taxon>Cytophagia</taxon>
        <taxon>Cytophagales</taxon>
        <taxon>Hymenobacteraceae</taxon>
        <taxon>Adhaeribacter</taxon>
    </lineage>
</organism>
<name>A0ABS1C5V6_9BACT</name>
<feature type="region of interest" description="Disordered" evidence="1">
    <location>
        <begin position="98"/>
        <end position="123"/>
    </location>
</feature>
<evidence type="ECO:0000256" key="1">
    <source>
        <dbReference type="SAM" id="MobiDB-lite"/>
    </source>
</evidence>
<reference evidence="2 3" key="1">
    <citation type="submission" date="2020-12" db="EMBL/GenBank/DDBJ databases">
        <title>Bacterial novel species Adhaeribacter sp. BT258 isolated from soil.</title>
        <authorList>
            <person name="Jung H.-Y."/>
        </authorList>
    </citation>
    <scope>NUCLEOTIDE SEQUENCE [LARGE SCALE GENOMIC DNA]</scope>
    <source>
        <strain evidence="2 3">BT258</strain>
    </source>
</reference>
<sequence>MEIDINKFRQRLELEIARGNTNAAAYIRQEIRLVEDMKASLMEEMDVKTEDFLTYTAAKLDTYVFQLQEIEKNMGLRDLALDQKTALEDEMVRQKFSDEVDKLHQIDPEKHPEQGLTDNKESV</sequence>
<dbReference type="RefSeq" id="WP_200507660.1">
    <property type="nucleotide sequence ID" value="NZ_JAEHFX010000011.1"/>
</dbReference>
<proteinExistence type="predicted"/>
<gene>
    <name evidence="2" type="ORF">I5M27_17385</name>
</gene>
<accession>A0ABS1C5V6</accession>
<evidence type="ECO:0000313" key="2">
    <source>
        <dbReference type="EMBL" id="MBK0404770.1"/>
    </source>
</evidence>